<keyword evidence="2" id="KW-1185">Reference proteome</keyword>
<gene>
    <name evidence="1" type="ORF">ACFO8Q_03495</name>
</gene>
<comment type="caution">
    <text evidence="1">The sequence shown here is derived from an EMBL/GenBank/DDBJ whole genome shotgun (WGS) entry which is preliminary data.</text>
</comment>
<reference evidence="2" key="1">
    <citation type="journal article" date="2019" name="Int. J. Syst. Evol. Microbiol.">
        <title>The Global Catalogue of Microorganisms (GCM) 10K type strain sequencing project: providing services to taxonomists for standard genome sequencing and annotation.</title>
        <authorList>
            <consortium name="The Broad Institute Genomics Platform"/>
            <consortium name="The Broad Institute Genome Sequencing Center for Infectious Disease"/>
            <person name="Wu L."/>
            <person name="Ma J."/>
        </authorList>
    </citation>
    <scope>NUCLEOTIDE SEQUENCE [LARGE SCALE GENOMIC DNA]</scope>
    <source>
        <strain evidence="2">WYCCWR 12678</strain>
    </source>
</reference>
<name>A0ABV9PY55_9BACL</name>
<accession>A0ABV9PY55</accession>
<evidence type="ECO:0000313" key="2">
    <source>
        <dbReference type="Proteomes" id="UP001596002"/>
    </source>
</evidence>
<sequence>MKEILAALHSRKPIQSLKPKAVWDTFLDRKIEALSAEELSGGASEQQPYALAFKSGLHLWNDSLDKSHTILQDPMLYEHHNTGNYWHGIMHRMEGDYRNSRDWFEDLVHPVFQELNQKVTAFLQDEVPVASLEQDEVKTALEKMARQTEWNPYLFIDVVEMQVTEGKDTGVQEVLEKIQWIEMALLLRFTYMKSSGRAILDSI</sequence>
<evidence type="ECO:0000313" key="1">
    <source>
        <dbReference type="EMBL" id="MFC4766449.1"/>
    </source>
</evidence>
<proteinExistence type="predicted"/>
<protein>
    <submittedName>
        <fullName evidence="1">Uncharacterized protein</fullName>
    </submittedName>
</protein>
<dbReference type="RefSeq" id="WP_380024313.1">
    <property type="nucleotide sequence ID" value="NZ_JBHSHC010000021.1"/>
</dbReference>
<organism evidence="1 2">
    <name type="scientific">Effusibacillus consociatus</name>
    <dbReference type="NCBI Taxonomy" id="1117041"/>
    <lineage>
        <taxon>Bacteria</taxon>
        <taxon>Bacillati</taxon>
        <taxon>Bacillota</taxon>
        <taxon>Bacilli</taxon>
        <taxon>Bacillales</taxon>
        <taxon>Alicyclobacillaceae</taxon>
        <taxon>Effusibacillus</taxon>
    </lineage>
</organism>
<dbReference type="Proteomes" id="UP001596002">
    <property type="component" value="Unassembled WGS sequence"/>
</dbReference>
<dbReference type="EMBL" id="JBHSHC010000021">
    <property type="protein sequence ID" value="MFC4766449.1"/>
    <property type="molecule type" value="Genomic_DNA"/>
</dbReference>